<dbReference type="PANTHER" id="PTHR21646:SF91">
    <property type="entry name" value="USP DOMAIN-CONTAINING PROTEIN"/>
    <property type="match status" value="1"/>
</dbReference>
<sequence>MLEAEQKAADNPAQFPAAAPEPHGSVTTEKGAAEFDDTKSAGQISDRPGATEDPMVPQPFVACRQPAAQLTENGTGNHFLSAYAKTAQRIGNDSERKETPLGRTGLSNMGNTCFMNAILQPLFHTPGFSQLFREKSAQQFVKGNHSYGTEGVIAGSFSALIDQIWSGNFSAIRPQVFMEFFAGHVNAELANRQQHDAQEFLLYLLAALHEDTNRVKNRLPFDQNYDDIDLRANASDFFEKSKLFSSSPVNDLFNLTTISETQCITCNASSVRFESVNQLSIELSSNFDCLKLKDCLEAHFSSTNLDAPWDCPNCKSKQPATRSTKIWKIPKILIVHLKRFSHNDGNFVKNEAQVTFDMNELDLSPYIHENSPLPNTAFTLYAMTNHNGNLNFGHYTSAVVNLTSTDQQWLSFNDESCIPCAAPSPTSQRAFLLYYKRTNSTNSQANNISGGGRNDDDDQTEIEQFNRELNDICQMLREHYRNEVSKVGRICAQISEGTGRALAIQQQISNPDEVQKHGKDNARDNKSNCSSDEGISSNNSSNCDNANVKCESVSNSKALESNHYQNAMGLLQNAWWQQQFLEIEQAFNNGSDDEGTSSGAPGVSEPIESDSESDDESGNDPTESGVESDDPTVESPLLAARRALRRLKLPTILDICTATEEEMREHGTKLCAIVKQIAKLRIQNCGALTSELELRNRQKQAQNLLQQIGNFMPQLVVEEEEVAEILNEAEQSADRFFIGFMNKEQKKQFRKEIQQTKKALEILLKHNLGSLAEQFYANCYKKLLRFVNEIREPALLFERHMCNLNLVVDMRYKIKLKMMDNLQYSAGYLMEEAREGLEIARKKGTNTNKQKQASLCSLDRLYAELCEKPLQIEKRTSVTVQQTLAKQSTKSEELAEAFALLKKRMDSNESVGTTDAKGEEQRQHGSEIARALLHIFTNSRAARPLLVEANAQLHDITAATNLLTVNEFFKEQIVRMERKINDALNELSELIKDVGKLMTSNESMKEVEQIRLRRLPRVQQFIFNCGFNVKFFIQMLDFEAKIQPSYAQNEALTTVFYYKDRFYDFINSCFFSYKKLFRNAFELIGKHATKIRSRQHILRLQKEFKTTIFEFRKWKSLWKMERDTIMPQPPITPSKQNEEPLPEGWEMRMDQYGRRYYVDHTTKSTTWARPSSVPLPPGWESRRGPRGCVYYVHHNTRTTTWQRPKADMLAAYERSQAIQNCNRLSRAEQNLKYEAELAKKAGISAQNLGLPIDEQINDYIDAINCAVKSLECLMKKEVPIVSDADQLSFDQLVDKIMNDGGFYATTECMEREKLNKHNANLREWLMQSYKEFLEESAKFEQFDAEDISDWWRSSANKLEEMAVNQNLALVAKSVEVIAGHKPRNTQLLAIFLRMFVKIFCPEMRGLMLQVSTGEGKSWIVAMLAVILHTFGKKEQPTDQKDDQEKHDHGESGTDQTEEEIPDPQGKLVAVITSNKYLAIKDAEHMVPFFTLFGLTVAHISHDDLNEQILKKAYESDVIYGTMQDFHLHESSDEIYGTTYQSGREIDDLINDEGDFSKNDDVTHERELRLAFNSPGMENLNDQFLLLTKVALPLALKALKDAGQIIGKDGPTKEQETALKQYLTSFLRWNVEQSSKARRNETKADSANADEEEGEEGESSEMPKPHICKHLEEFNELEREGWVNSALQSLSLSEQVQYIKQAEELDNRMNANNGSGGIGKMLQMSAPMRIVPVDNMNSGIIEKNSQFSNGLHQCIQSFQDVELTPPSASF</sequence>
<proteinExistence type="predicted"/>
<dbReference type="InterPro" id="IPR014018">
    <property type="entry name" value="SecA_motor_DEAD"/>
</dbReference>
<dbReference type="InterPro" id="IPR001394">
    <property type="entry name" value="Peptidase_C19_UCH"/>
</dbReference>
<dbReference type="InterPro" id="IPR018200">
    <property type="entry name" value="USP_CS"/>
</dbReference>
<feature type="domain" description="SecA family profile" evidence="7">
    <location>
        <begin position="1311"/>
        <end position="1769"/>
    </location>
</feature>
<organism evidence="8 9">
    <name type="scientific">Heterodera trifolii</name>
    <dbReference type="NCBI Taxonomy" id="157864"/>
    <lineage>
        <taxon>Eukaryota</taxon>
        <taxon>Metazoa</taxon>
        <taxon>Ecdysozoa</taxon>
        <taxon>Nematoda</taxon>
        <taxon>Chromadorea</taxon>
        <taxon>Rhabditida</taxon>
        <taxon>Tylenchina</taxon>
        <taxon>Tylenchomorpha</taxon>
        <taxon>Tylenchoidea</taxon>
        <taxon>Heteroderidae</taxon>
        <taxon>Heteroderinae</taxon>
        <taxon>Heterodera</taxon>
    </lineage>
</organism>
<dbReference type="Proteomes" id="UP001620626">
    <property type="component" value="Unassembled WGS sequence"/>
</dbReference>
<feature type="region of interest" description="Disordered" evidence="4">
    <location>
        <begin position="1"/>
        <end position="57"/>
    </location>
</feature>
<name>A0ABD2HVT3_9BILA</name>
<dbReference type="PROSITE" id="PS50235">
    <property type="entry name" value="USP_3"/>
    <property type="match status" value="1"/>
</dbReference>
<evidence type="ECO:0000256" key="1">
    <source>
        <dbReference type="ARBA" id="ARBA00000707"/>
    </source>
</evidence>
<feature type="coiled-coil region" evidence="3">
    <location>
        <begin position="966"/>
        <end position="993"/>
    </location>
</feature>
<comment type="catalytic activity">
    <reaction evidence="1">
        <text>Thiol-dependent hydrolysis of ester, thioester, amide, peptide and isopeptide bonds formed by the C-terminal Gly of ubiquitin (a 76-residue protein attached to proteins as an intracellular targeting signal).</text>
        <dbReference type="EC" id="3.4.19.12"/>
    </reaction>
</comment>
<dbReference type="PROSITE" id="PS01159">
    <property type="entry name" value="WW_DOMAIN_1"/>
    <property type="match status" value="2"/>
</dbReference>
<dbReference type="Gene3D" id="3.90.1440.10">
    <property type="entry name" value="SecA, preprotein cross-linking domain"/>
    <property type="match status" value="1"/>
</dbReference>
<feature type="compositionally biased region" description="Acidic residues" evidence="4">
    <location>
        <begin position="607"/>
        <end position="618"/>
    </location>
</feature>
<dbReference type="CDD" id="cd02674">
    <property type="entry name" value="Peptidase_C19R"/>
    <property type="match status" value="1"/>
</dbReference>
<evidence type="ECO:0000259" key="5">
    <source>
        <dbReference type="PROSITE" id="PS50020"/>
    </source>
</evidence>
<evidence type="ECO:0000259" key="6">
    <source>
        <dbReference type="PROSITE" id="PS50235"/>
    </source>
</evidence>
<dbReference type="Gene3D" id="2.20.70.10">
    <property type="match status" value="2"/>
</dbReference>
<accession>A0ABD2HVT3</accession>
<evidence type="ECO:0000256" key="4">
    <source>
        <dbReference type="SAM" id="MobiDB-lite"/>
    </source>
</evidence>
<feature type="compositionally biased region" description="Basic and acidic residues" evidence="4">
    <location>
        <begin position="1434"/>
        <end position="1451"/>
    </location>
</feature>
<dbReference type="PROSITE" id="PS51196">
    <property type="entry name" value="SECA_MOTOR_DEAD"/>
    <property type="match status" value="1"/>
</dbReference>
<dbReference type="PROSITE" id="PS50020">
    <property type="entry name" value="WW_DOMAIN_2"/>
    <property type="match status" value="2"/>
</dbReference>
<feature type="region of interest" description="Disordered" evidence="4">
    <location>
        <begin position="1434"/>
        <end position="1464"/>
    </location>
</feature>
<dbReference type="InterPro" id="IPR028889">
    <property type="entry name" value="USP"/>
</dbReference>
<dbReference type="GO" id="GO:0004843">
    <property type="term" value="F:cysteine-type deubiquitinase activity"/>
    <property type="evidence" value="ECO:0007669"/>
    <property type="project" value="UniProtKB-EC"/>
</dbReference>
<feature type="domain" description="WW" evidence="5">
    <location>
        <begin position="1139"/>
        <end position="1172"/>
    </location>
</feature>
<dbReference type="InterPro" id="IPR027417">
    <property type="entry name" value="P-loop_NTPase"/>
</dbReference>
<dbReference type="Gene3D" id="3.90.70.10">
    <property type="entry name" value="Cysteine proteinases"/>
    <property type="match status" value="1"/>
</dbReference>
<dbReference type="SUPFAM" id="SSF54001">
    <property type="entry name" value="Cysteine proteinases"/>
    <property type="match status" value="1"/>
</dbReference>
<dbReference type="Pfam" id="PF00397">
    <property type="entry name" value="WW"/>
    <property type="match status" value="2"/>
</dbReference>
<dbReference type="PANTHER" id="PTHR21646">
    <property type="entry name" value="UBIQUITIN CARBOXYL-TERMINAL HYDROLASE"/>
    <property type="match status" value="1"/>
</dbReference>
<reference evidence="8 9" key="1">
    <citation type="submission" date="2024-10" db="EMBL/GenBank/DDBJ databases">
        <authorList>
            <person name="Kim D."/>
        </authorList>
    </citation>
    <scope>NUCLEOTIDE SEQUENCE [LARGE SCALE GENOMIC DNA]</scope>
    <source>
        <strain evidence="8">BH-2024</strain>
    </source>
</reference>
<keyword evidence="9" id="KW-1185">Reference proteome</keyword>
<dbReference type="Pfam" id="PF07517">
    <property type="entry name" value="SecA_DEAD"/>
    <property type="match status" value="1"/>
</dbReference>
<dbReference type="InterPro" id="IPR001202">
    <property type="entry name" value="WW_dom"/>
</dbReference>
<evidence type="ECO:0000259" key="7">
    <source>
        <dbReference type="PROSITE" id="PS51196"/>
    </source>
</evidence>
<evidence type="ECO:0000313" key="9">
    <source>
        <dbReference type="Proteomes" id="UP001620626"/>
    </source>
</evidence>
<dbReference type="InterPro" id="IPR050185">
    <property type="entry name" value="Ub_carboxyl-term_hydrolase"/>
</dbReference>
<dbReference type="SUPFAM" id="SSF52540">
    <property type="entry name" value="P-loop containing nucleoside triphosphate hydrolases"/>
    <property type="match status" value="1"/>
</dbReference>
<evidence type="ECO:0000256" key="3">
    <source>
        <dbReference type="SAM" id="Coils"/>
    </source>
</evidence>
<feature type="coiled-coil region" evidence="3">
    <location>
        <begin position="715"/>
        <end position="766"/>
    </location>
</feature>
<dbReference type="SUPFAM" id="SSF51045">
    <property type="entry name" value="WW domain"/>
    <property type="match status" value="2"/>
</dbReference>
<evidence type="ECO:0000256" key="2">
    <source>
        <dbReference type="ARBA" id="ARBA00012759"/>
    </source>
</evidence>
<dbReference type="SMART" id="SM00456">
    <property type="entry name" value="WW"/>
    <property type="match status" value="2"/>
</dbReference>
<dbReference type="Pfam" id="PF00443">
    <property type="entry name" value="UCH"/>
    <property type="match status" value="1"/>
</dbReference>
<dbReference type="EC" id="3.4.19.12" evidence="2"/>
<comment type="caution">
    <text evidence="8">The sequence shown here is derived from an EMBL/GenBank/DDBJ whole genome shotgun (WGS) entry which is preliminary data.</text>
</comment>
<dbReference type="InterPro" id="IPR011115">
    <property type="entry name" value="SecA_DEAD"/>
</dbReference>
<feature type="region of interest" description="Disordered" evidence="4">
    <location>
        <begin position="511"/>
        <end position="546"/>
    </location>
</feature>
<dbReference type="PROSITE" id="PS00973">
    <property type="entry name" value="USP_2"/>
    <property type="match status" value="1"/>
</dbReference>
<feature type="domain" description="USP" evidence="6">
    <location>
        <begin position="104"/>
        <end position="438"/>
    </location>
</feature>
<dbReference type="InterPro" id="IPR036020">
    <property type="entry name" value="WW_dom_sf"/>
</dbReference>
<feature type="compositionally biased region" description="Low complexity" evidence="4">
    <location>
        <begin position="9"/>
        <end position="20"/>
    </location>
</feature>
<feature type="compositionally biased region" description="Acidic residues" evidence="4">
    <location>
        <begin position="1647"/>
        <end position="1658"/>
    </location>
</feature>
<dbReference type="PROSITE" id="PS00972">
    <property type="entry name" value="USP_1"/>
    <property type="match status" value="1"/>
</dbReference>
<keyword evidence="3" id="KW-0175">Coiled coil</keyword>
<feature type="region of interest" description="Disordered" evidence="4">
    <location>
        <begin position="588"/>
        <end position="634"/>
    </location>
</feature>
<dbReference type="InterPro" id="IPR038765">
    <property type="entry name" value="Papain-like_cys_pep_sf"/>
</dbReference>
<dbReference type="Gene3D" id="3.40.50.300">
    <property type="entry name" value="P-loop containing nucleotide triphosphate hydrolases"/>
    <property type="match status" value="1"/>
</dbReference>
<dbReference type="EMBL" id="JBICBT010001381">
    <property type="protein sequence ID" value="KAL3070543.1"/>
    <property type="molecule type" value="Genomic_DNA"/>
</dbReference>
<feature type="region of interest" description="Disordered" evidence="4">
    <location>
        <begin position="1633"/>
        <end position="1664"/>
    </location>
</feature>
<feature type="compositionally biased region" description="Basic and acidic residues" evidence="4">
    <location>
        <begin position="513"/>
        <end position="526"/>
    </location>
</feature>
<evidence type="ECO:0000313" key="8">
    <source>
        <dbReference type="EMBL" id="KAL3070543.1"/>
    </source>
</evidence>
<feature type="domain" description="WW" evidence="5">
    <location>
        <begin position="1173"/>
        <end position="1206"/>
    </location>
</feature>
<protein>
    <recommendedName>
        <fullName evidence="2">ubiquitinyl hydrolase 1</fullName>
        <ecNumber evidence="2">3.4.19.12</ecNumber>
    </recommendedName>
</protein>
<dbReference type="CDD" id="cd00201">
    <property type="entry name" value="WW"/>
    <property type="match status" value="2"/>
</dbReference>
<gene>
    <name evidence="8" type="ORF">niasHT_032333</name>
</gene>